<dbReference type="AlphaFoldDB" id="A0A2M4DFR5"/>
<protein>
    <submittedName>
        <fullName evidence="1">Putative secreted protein</fullName>
    </submittedName>
</protein>
<reference evidence="1" key="1">
    <citation type="submission" date="2018-01" db="EMBL/GenBank/DDBJ databases">
        <title>An insight into the sialome of Amazonian anophelines.</title>
        <authorList>
            <person name="Ribeiro J.M."/>
            <person name="Scarpassa V."/>
            <person name="Calvo E."/>
        </authorList>
    </citation>
    <scope>NUCLEOTIDE SEQUENCE</scope>
</reference>
<accession>A0A2M4DFR5</accession>
<organism evidence="1">
    <name type="scientific">Anopheles darlingi</name>
    <name type="common">Mosquito</name>
    <dbReference type="NCBI Taxonomy" id="43151"/>
    <lineage>
        <taxon>Eukaryota</taxon>
        <taxon>Metazoa</taxon>
        <taxon>Ecdysozoa</taxon>
        <taxon>Arthropoda</taxon>
        <taxon>Hexapoda</taxon>
        <taxon>Insecta</taxon>
        <taxon>Pterygota</taxon>
        <taxon>Neoptera</taxon>
        <taxon>Endopterygota</taxon>
        <taxon>Diptera</taxon>
        <taxon>Nematocera</taxon>
        <taxon>Culicoidea</taxon>
        <taxon>Culicidae</taxon>
        <taxon>Anophelinae</taxon>
        <taxon>Anopheles</taxon>
    </lineage>
</organism>
<dbReference type="EMBL" id="GGFL01012151">
    <property type="protein sequence ID" value="MBW76329.1"/>
    <property type="molecule type" value="Transcribed_RNA"/>
</dbReference>
<evidence type="ECO:0000313" key="1">
    <source>
        <dbReference type="EMBL" id="MBW76329.1"/>
    </source>
</evidence>
<sequence>MPRAWWSQRLIPKTFINVCAAVLYDECGPRKEHGRWCVVRRRSFPGVFAGLLKFVPRVLLGLAEESSMRYDAVT</sequence>
<proteinExistence type="predicted"/>
<name>A0A2M4DFR5_ANODA</name>